<proteinExistence type="predicted"/>
<dbReference type="Gene3D" id="2.30.30.40">
    <property type="entry name" value="SH3 Domains"/>
    <property type="match status" value="1"/>
</dbReference>
<evidence type="ECO:0000259" key="1">
    <source>
        <dbReference type="PROSITE" id="PS51781"/>
    </source>
</evidence>
<gene>
    <name evidence="2" type="ORF">IAA16_07595</name>
</gene>
<accession>A0A9E2NZA0</accession>
<comment type="caution">
    <text evidence="2">The sequence shown here is derived from an EMBL/GenBank/DDBJ whole genome shotgun (WGS) entry which is preliminary data.</text>
</comment>
<name>A0A9E2NZA0_9SPIR</name>
<evidence type="ECO:0000313" key="3">
    <source>
        <dbReference type="Proteomes" id="UP000823914"/>
    </source>
</evidence>
<protein>
    <submittedName>
        <fullName evidence="2">SH3 domain-containing protein</fullName>
    </submittedName>
</protein>
<dbReference type="PROSITE" id="PS51781">
    <property type="entry name" value="SH3B"/>
    <property type="match status" value="1"/>
</dbReference>
<dbReference type="Pfam" id="PF08239">
    <property type="entry name" value="SH3_3"/>
    <property type="match status" value="1"/>
</dbReference>
<sequence>YQMARTETEFFNHVGDYMIYWYEMPQKTSDKFARGTSGDSAYPYRIWILGDYRCKIREISSDLYELELEDVRISQGYYENALKEGYDMRFALEATEPGYSLYCRFDGDYLYLYLEDGKTLFATYCAYDDEEEEALYDAIRTNDFDMSQFTFPRHADGTCDYENAASGEEIYKKRIVNGVYRAKENLRLREKEGTSGAVITAMPAGTRVKILSLGKEETIDGITDNWVEVETLIGSKNIEGDLIPGEVGWCFGGYLK</sequence>
<reference evidence="2" key="1">
    <citation type="journal article" date="2021" name="PeerJ">
        <title>Extensive microbial diversity within the chicken gut microbiome revealed by metagenomics and culture.</title>
        <authorList>
            <person name="Gilroy R."/>
            <person name="Ravi A."/>
            <person name="Getino M."/>
            <person name="Pursley I."/>
            <person name="Horton D.L."/>
            <person name="Alikhan N.F."/>
            <person name="Baker D."/>
            <person name="Gharbi K."/>
            <person name="Hall N."/>
            <person name="Watson M."/>
            <person name="Adriaenssens E.M."/>
            <person name="Foster-Nyarko E."/>
            <person name="Jarju S."/>
            <person name="Secka A."/>
            <person name="Antonio M."/>
            <person name="Oren A."/>
            <person name="Chaudhuri R.R."/>
            <person name="La Ragione R."/>
            <person name="Hildebrand F."/>
            <person name="Pallen M.J."/>
        </authorList>
    </citation>
    <scope>NUCLEOTIDE SEQUENCE</scope>
    <source>
        <strain evidence="2">Gambia15-2214</strain>
    </source>
</reference>
<dbReference type="AlphaFoldDB" id="A0A9E2NZA0"/>
<dbReference type="EMBL" id="JAHLFV010000178">
    <property type="protein sequence ID" value="MBU3850412.1"/>
    <property type="molecule type" value="Genomic_DNA"/>
</dbReference>
<organism evidence="2 3">
    <name type="scientific">Candidatus Treponema excrementipullorum</name>
    <dbReference type="NCBI Taxonomy" id="2838768"/>
    <lineage>
        <taxon>Bacteria</taxon>
        <taxon>Pseudomonadati</taxon>
        <taxon>Spirochaetota</taxon>
        <taxon>Spirochaetia</taxon>
        <taxon>Spirochaetales</taxon>
        <taxon>Treponemataceae</taxon>
        <taxon>Treponema</taxon>
    </lineage>
</organism>
<feature type="non-terminal residue" evidence="2">
    <location>
        <position position="1"/>
    </location>
</feature>
<feature type="domain" description="SH3b" evidence="1">
    <location>
        <begin position="171"/>
        <end position="256"/>
    </location>
</feature>
<evidence type="ECO:0000313" key="2">
    <source>
        <dbReference type="EMBL" id="MBU3850412.1"/>
    </source>
</evidence>
<dbReference type="InterPro" id="IPR003646">
    <property type="entry name" value="SH3-like_bac-type"/>
</dbReference>
<dbReference type="Proteomes" id="UP000823914">
    <property type="component" value="Unassembled WGS sequence"/>
</dbReference>
<reference evidence="2" key="2">
    <citation type="submission" date="2021-04" db="EMBL/GenBank/DDBJ databases">
        <authorList>
            <person name="Gilroy R."/>
        </authorList>
    </citation>
    <scope>NUCLEOTIDE SEQUENCE</scope>
    <source>
        <strain evidence="2">Gambia15-2214</strain>
    </source>
</reference>